<dbReference type="RefSeq" id="WP_344486672.1">
    <property type="nucleotide sequence ID" value="NZ_BAAASB010000044.1"/>
</dbReference>
<dbReference type="SUPFAM" id="SSF55469">
    <property type="entry name" value="FMN-dependent nitroreductase-like"/>
    <property type="match status" value="1"/>
</dbReference>
<name>A0ABW0ATF3_9ACTN</name>
<evidence type="ECO:0000313" key="2">
    <source>
        <dbReference type="EMBL" id="MFC5156987.1"/>
    </source>
</evidence>
<comment type="caution">
    <text evidence="2">The sequence shown here is derived from an EMBL/GenBank/DDBJ whole genome shotgun (WGS) entry which is preliminary data.</text>
</comment>
<gene>
    <name evidence="2" type="ORF">ACFPRH_35275</name>
</gene>
<evidence type="ECO:0000313" key="3">
    <source>
        <dbReference type="Proteomes" id="UP001596160"/>
    </source>
</evidence>
<reference evidence="3" key="1">
    <citation type="journal article" date="2019" name="Int. J. Syst. Evol. Microbiol.">
        <title>The Global Catalogue of Microorganisms (GCM) 10K type strain sequencing project: providing services to taxonomists for standard genome sequencing and annotation.</title>
        <authorList>
            <consortium name="The Broad Institute Genomics Platform"/>
            <consortium name="The Broad Institute Genome Sequencing Center for Infectious Disease"/>
            <person name="Wu L."/>
            <person name="Ma J."/>
        </authorList>
    </citation>
    <scope>NUCLEOTIDE SEQUENCE [LARGE SCALE GENOMIC DNA]</scope>
    <source>
        <strain evidence="3">PCU 266</strain>
    </source>
</reference>
<dbReference type="EMBL" id="JBHSKP010000055">
    <property type="protein sequence ID" value="MFC5156987.1"/>
    <property type="molecule type" value="Genomic_DNA"/>
</dbReference>
<keyword evidence="3" id="KW-1185">Reference proteome</keyword>
<dbReference type="Pfam" id="PF00881">
    <property type="entry name" value="Nitroreductase"/>
    <property type="match status" value="1"/>
</dbReference>
<proteinExistence type="predicted"/>
<sequence length="301" mass="32090">MTETVQSVPQVLLDPFAAGPVLTPLEAAALAAALTPCTRTALKEAGFGDTLVDSMVERGLLAGAPAEAGLWHRHGWGRPRALLHAAATHRARRAAETPTDHATTTTPVLGPVSGVLDGRAAFDRALARRSVRRFDRRPMPAPVLYTVLAATVPLLEAWPHLRLYAAVQDVEGIERGVHTHRAGALDLRSAGLDDARLRACAHQYWVLGTGAVLFLTVSWPALEAAYGRGPDAYTRVLGECGRVAHTAVLAAARAGAGTWMTPALDEETAAGLCGLDTRVEEALYMLKTGMPRNTTTMEDMR</sequence>
<feature type="domain" description="Nitroreductase" evidence="1">
    <location>
        <begin position="127"/>
        <end position="288"/>
    </location>
</feature>
<protein>
    <submittedName>
        <fullName evidence="2">Nitroreductase family protein</fullName>
    </submittedName>
</protein>
<accession>A0ABW0ATF3</accession>
<dbReference type="InterPro" id="IPR000415">
    <property type="entry name" value="Nitroreductase-like"/>
</dbReference>
<dbReference type="Gene3D" id="3.40.109.10">
    <property type="entry name" value="NADH Oxidase"/>
    <property type="match status" value="1"/>
</dbReference>
<organism evidence="2 3">
    <name type="scientific">Streptomyces amakusaensis</name>
    <dbReference type="NCBI Taxonomy" id="67271"/>
    <lineage>
        <taxon>Bacteria</taxon>
        <taxon>Bacillati</taxon>
        <taxon>Actinomycetota</taxon>
        <taxon>Actinomycetes</taxon>
        <taxon>Kitasatosporales</taxon>
        <taxon>Streptomycetaceae</taxon>
        <taxon>Streptomyces</taxon>
    </lineage>
</organism>
<dbReference type="Proteomes" id="UP001596160">
    <property type="component" value="Unassembled WGS sequence"/>
</dbReference>
<dbReference type="InterPro" id="IPR029479">
    <property type="entry name" value="Nitroreductase"/>
</dbReference>
<evidence type="ECO:0000259" key="1">
    <source>
        <dbReference type="Pfam" id="PF00881"/>
    </source>
</evidence>